<sequence length="163" mass="18809">MQQFLLNNLHPFESYEETNIYGSPNDSFVRLFFIKNGPKQGWRRASSKSLDFLLEKLIRQDKNGNGGTATAAVPIDYQEFCTKVIRRSSNPVFNEFFYVQNLKDWKKSTSVLKFVLCTTDKYSQTRVAGHCEIHLRKIDAGLVGVQNFCLPMREYNPVSSHDM</sequence>
<evidence type="ECO:0000313" key="2">
    <source>
        <dbReference type="Proteomes" id="UP000887565"/>
    </source>
</evidence>
<protein>
    <submittedName>
        <fullName evidence="3">C2 domain-containing protein</fullName>
    </submittedName>
</protein>
<feature type="domain" description="C2" evidence="1">
    <location>
        <begin position="1"/>
        <end position="150"/>
    </location>
</feature>
<dbReference type="Proteomes" id="UP000887565">
    <property type="component" value="Unplaced"/>
</dbReference>
<dbReference type="AlphaFoldDB" id="A0A915KUG4"/>
<dbReference type="Gene3D" id="2.60.40.150">
    <property type="entry name" value="C2 domain"/>
    <property type="match status" value="1"/>
</dbReference>
<dbReference type="InterPro" id="IPR000008">
    <property type="entry name" value="C2_dom"/>
</dbReference>
<accession>A0A915KUG4</accession>
<dbReference type="SUPFAM" id="SSF49562">
    <property type="entry name" value="C2 domain (Calcium/lipid-binding domain, CaLB)"/>
    <property type="match status" value="1"/>
</dbReference>
<dbReference type="Pfam" id="PF00168">
    <property type="entry name" value="C2"/>
    <property type="match status" value="1"/>
</dbReference>
<reference evidence="3" key="1">
    <citation type="submission" date="2022-11" db="UniProtKB">
        <authorList>
            <consortium name="WormBaseParasite"/>
        </authorList>
    </citation>
    <scope>IDENTIFICATION</scope>
</reference>
<dbReference type="CDD" id="cd00030">
    <property type="entry name" value="C2"/>
    <property type="match status" value="1"/>
</dbReference>
<dbReference type="InterPro" id="IPR035892">
    <property type="entry name" value="C2_domain_sf"/>
</dbReference>
<dbReference type="WBParaSite" id="nRc.2.0.1.t41777-RA">
    <property type="protein sequence ID" value="nRc.2.0.1.t41777-RA"/>
    <property type="gene ID" value="nRc.2.0.1.g41777"/>
</dbReference>
<organism evidence="2 3">
    <name type="scientific">Romanomermis culicivorax</name>
    <name type="common">Nematode worm</name>
    <dbReference type="NCBI Taxonomy" id="13658"/>
    <lineage>
        <taxon>Eukaryota</taxon>
        <taxon>Metazoa</taxon>
        <taxon>Ecdysozoa</taxon>
        <taxon>Nematoda</taxon>
        <taxon>Enoplea</taxon>
        <taxon>Dorylaimia</taxon>
        <taxon>Mermithida</taxon>
        <taxon>Mermithoidea</taxon>
        <taxon>Mermithidae</taxon>
        <taxon>Romanomermis</taxon>
    </lineage>
</organism>
<name>A0A915KUG4_ROMCU</name>
<dbReference type="PROSITE" id="PS50004">
    <property type="entry name" value="C2"/>
    <property type="match status" value="1"/>
</dbReference>
<evidence type="ECO:0000259" key="1">
    <source>
        <dbReference type="PROSITE" id="PS50004"/>
    </source>
</evidence>
<proteinExistence type="predicted"/>
<evidence type="ECO:0000313" key="3">
    <source>
        <dbReference type="WBParaSite" id="nRc.2.0.1.t41777-RA"/>
    </source>
</evidence>
<keyword evidence="2" id="KW-1185">Reference proteome</keyword>